<feature type="binding site" evidence="6">
    <location>
        <position position="98"/>
    </location>
    <ligand>
        <name>Mg(2+)</name>
        <dbReference type="ChEBI" id="CHEBI:18420"/>
        <label>1</label>
        <note>catalytic</note>
    </ligand>
</feature>
<evidence type="ECO:0000256" key="2">
    <source>
        <dbReference type="ARBA" id="ARBA00001946"/>
    </source>
</evidence>
<dbReference type="PRINTS" id="PR00377">
    <property type="entry name" value="IMPHPHTASES"/>
</dbReference>
<evidence type="ECO:0000256" key="1">
    <source>
        <dbReference type="ARBA" id="ARBA00001033"/>
    </source>
</evidence>
<feature type="binding site" evidence="6">
    <location>
        <position position="82"/>
    </location>
    <ligand>
        <name>Mg(2+)</name>
        <dbReference type="ChEBI" id="CHEBI:18420"/>
        <label>1</label>
        <note>catalytic</note>
    </ligand>
</feature>
<evidence type="ECO:0000313" key="8">
    <source>
        <dbReference type="EMBL" id="GBF51310.1"/>
    </source>
</evidence>
<sequence>MSISSPTINFPLDETLKRIEFIKANATGIILEAKRIQKEMSGIRSKTDADELERIHAADRVLGDIFIKFLQKAFPKDGIICEDRESIDSQNDFRWVLDPVDGSMNFVRGLPLYAISFGLEHRETPVGGVVLVPAQDSVYSAVLGEGAQKNGETIFTSSISELNRAIFSPNLPTKRAHMIQEIMADLSGFLTYARSFRRTGSFILDACWIAEGLMDAIWEKNVKHWDVSAISIILSEAGGKLTDLSGKHYYVGLPELVASNGIIHNEILNLLKTVRASVSRN</sequence>
<dbReference type="GO" id="GO:0046872">
    <property type="term" value="F:metal ion binding"/>
    <property type="evidence" value="ECO:0007669"/>
    <property type="project" value="UniProtKB-KW"/>
</dbReference>
<evidence type="ECO:0000313" key="9">
    <source>
        <dbReference type="Proteomes" id="UP000245133"/>
    </source>
</evidence>
<name>A0A2P2E359_9LEPT</name>
<dbReference type="Proteomes" id="UP000245133">
    <property type="component" value="Unassembled WGS sequence"/>
</dbReference>
<proteinExistence type="inferred from homology"/>
<feature type="binding site" evidence="6">
    <location>
        <position position="101"/>
    </location>
    <ligand>
        <name>Mg(2+)</name>
        <dbReference type="ChEBI" id="CHEBI:18420"/>
        <label>1</label>
        <note>catalytic</note>
    </ligand>
</feature>
<dbReference type="SUPFAM" id="SSF56655">
    <property type="entry name" value="Carbohydrate phosphatase"/>
    <property type="match status" value="1"/>
</dbReference>
<comment type="catalytic activity">
    <reaction evidence="1 7">
        <text>a myo-inositol phosphate + H2O = myo-inositol + phosphate</text>
        <dbReference type="Rhea" id="RHEA:24056"/>
        <dbReference type="ChEBI" id="CHEBI:15377"/>
        <dbReference type="ChEBI" id="CHEBI:17268"/>
        <dbReference type="ChEBI" id="CHEBI:43474"/>
        <dbReference type="ChEBI" id="CHEBI:84139"/>
        <dbReference type="EC" id="3.1.3.25"/>
    </reaction>
</comment>
<dbReference type="EMBL" id="BFBB01000008">
    <property type="protein sequence ID" value="GBF51310.1"/>
    <property type="molecule type" value="Genomic_DNA"/>
</dbReference>
<evidence type="ECO:0000256" key="6">
    <source>
        <dbReference type="PIRSR" id="PIRSR600760-2"/>
    </source>
</evidence>
<evidence type="ECO:0000256" key="3">
    <source>
        <dbReference type="ARBA" id="ARBA00022723"/>
    </source>
</evidence>
<dbReference type="CDD" id="cd01639">
    <property type="entry name" value="IMPase"/>
    <property type="match status" value="1"/>
</dbReference>
<dbReference type="Pfam" id="PF00459">
    <property type="entry name" value="Inositol_P"/>
    <property type="match status" value="1"/>
</dbReference>
<organism evidence="8 9">
    <name type="scientific">Leptospira ryugenii</name>
    <dbReference type="NCBI Taxonomy" id="1917863"/>
    <lineage>
        <taxon>Bacteria</taxon>
        <taxon>Pseudomonadati</taxon>
        <taxon>Spirochaetota</taxon>
        <taxon>Spirochaetia</taxon>
        <taxon>Leptospirales</taxon>
        <taxon>Leptospiraceae</taxon>
        <taxon>Leptospira</taxon>
    </lineage>
</organism>
<dbReference type="PANTHER" id="PTHR20854:SF4">
    <property type="entry name" value="INOSITOL-1-MONOPHOSPHATASE-RELATED"/>
    <property type="match status" value="1"/>
</dbReference>
<accession>A0A2P2E359</accession>
<dbReference type="EC" id="3.1.3.25" evidence="7"/>
<dbReference type="InterPro" id="IPR000760">
    <property type="entry name" value="Inositol_monophosphatase-like"/>
</dbReference>
<reference evidence="8 9" key="1">
    <citation type="submission" date="2018-02" db="EMBL/GenBank/DDBJ databases">
        <title>Novel Leptospira species isolated from soil and water in Japan.</title>
        <authorList>
            <person name="Nakao R."/>
            <person name="Masuzawa T."/>
        </authorList>
    </citation>
    <scope>NUCLEOTIDE SEQUENCE [LARGE SCALE GENOMIC DNA]</scope>
    <source>
        <strain evidence="8 9">YH101</strain>
    </source>
</reference>
<evidence type="ECO:0000256" key="4">
    <source>
        <dbReference type="ARBA" id="ARBA00022801"/>
    </source>
</evidence>
<dbReference type="InterPro" id="IPR033942">
    <property type="entry name" value="IMPase"/>
</dbReference>
<dbReference type="PANTHER" id="PTHR20854">
    <property type="entry name" value="INOSITOL MONOPHOSPHATASE"/>
    <property type="match status" value="1"/>
</dbReference>
<evidence type="ECO:0000256" key="7">
    <source>
        <dbReference type="RuleBase" id="RU364068"/>
    </source>
</evidence>
<evidence type="ECO:0000256" key="5">
    <source>
        <dbReference type="ARBA" id="ARBA00022842"/>
    </source>
</evidence>
<dbReference type="GO" id="GO:0007165">
    <property type="term" value="P:signal transduction"/>
    <property type="evidence" value="ECO:0007669"/>
    <property type="project" value="TreeGrafter"/>
</dbReference>
<dbReference type="OrthoDB" id="9772456at2"/>
<dbReference type="InterPro" id="IPR020583">
    <property type="entry name" value="Inositol_monoP_metal-BS"/>
</dbReference>
<dbReference type="Gene3D" id="3.30.540.10">
    <property type="entry name" value="Fructose-1,6-Bisphosphatase, subunit A, domain 1"/>
    <property type="match status" value="1"/>
</dbReference>
<dbReference type="PROSITE" id="PS00629">
    <property type="entry name" value="IMP_1"/>
    <property type="match status" value="1"/>
</dbReference>
<comment type="caution">
    <text evidence="8">The sequence shown here is derived from an EMBL/GenBank/DDBJ whole genome shotgun (WGS) entry which is preliminary data.</text>
</comment>
<dbReference type="Gene3D" id="3.40.190.80">
    <property type="match status" value="1"/>
</dbReference>
<feature type="binding site" evidence="6">
    <location>
        <position position="226"/>
    </location>
    <ligand>
        <name>Mg(2+)</name>
        <dbReference type="ChEBI" id="CHEBI:18420"/>
        <label>1</label>
        <note>catalytic</note>
    </ligand>
</feature>
<dbReference type="RefSeq" id="WP_108978149.1">
    <property type="nucleotide sequence ID" value="NZ_BFBB01000008.1"/>
</dbReference>
<dbReference type="GO" id="GO:0006020">
    <property type="term" value="P:inositol metabolic process"/>
    <property type="evidence" value="ECO:0007669"/>
    <property type="project" value="TreeGrafter"/>
</dbReference>
<protein>
    <recommendedName>
        <fullName evidence="7">Inositol-1-monophosphatase</fullName>
        <ecNumber evidence="7">3.1.3.25</ecNumber>
    </recommendedName>
</protein>
<keyword evidence="4 7" id="KW-0378">Hydrolase</keyword>
<dbReference type="GO" id="GO:0008934">
    <property type="term" value="F:inositol monophosphate 1-phosphatase activity"/>
    <property type="evidence" value="ECO:0007669"/>
    <property type="project" value="InterPro"/>
</dbReference>
<gene>
    <name evidence="8" type="ORF">LPTSP4_28420</name>
</gene>
<keyword evidence="3 6" id="KW-0479">Metal-binding</keyword>
<comment type="similarity">
    <text evidence="7">Belongs to the inositol monophosphatase superfamily.</text>
</comment>
<dbReference type="AlphaFoldDB" id="A0A2P2E359"/>
<keyword evidence="9" id="KW-1185">Reference proteome</keyword>
<keyword evidence="5 6" id="KW-0460">Magnesium</keyword>
<comment type="cofactor">
    <cofactor evidence="2 6 7">
        <name>Mg(2+)</name>
        <dbReference type="ChEBI" id="CHEBI:18420"/>
    </cofactor>
</comment>